<dbReference type="Proteomes" id="UP000821845">
    <property type="component" value="Chromosome 4"/>
</dbReference>
<gene>
    <name evidence="1" type="ORF">HPB50_015946</name>
</gene>
<organism evidence="1 2">
    <name type="scientific">Hyalomma asiaticum</name>
    <name type="common">Tick</name>
    <dbReference type="NCBI Taxonomy" id="266040"/>
    <lineage>
        <taxon>Eukaryota</taxon>
        <taxon>Metazoa</taxon>
        <taxon>Ecdysozoa</taxon>
        <taxon>Arthropoda</taxon>
        <taxon>Chelicerata</taxon>
        <taxon>Arachnida</taxon>
        <taxon>Acari</taxon>
        <taxon>Parasitiformes</taxon>
        <taxon>Ixodida</taxon>
        <taxon>Ixodoidea</taxon>
        <taxon>Ixodidae</taxon>
        <taxon>Hyalomminae</taxon>
        <taxon>Hyalomma</taxon>
    </lineage>
</organism>
<accession>A0ACB7SIB5</accession>
<reference evidence="1" key="1">
    <citation type="submission" date="2020-05" db="EMBL/GenBank/DDBJ databases">
        <title>Large-scale comparative analyses of tick genomes elucidate their genetic diversity and vector capacities.</title>
        <authorList>
            <person name="Jia N."/>
            <person name="Wang J."/>
            <person name="Shi W."/>
            <person name="Du L."/>
            <person name="Sun Y."/>
            <person name="Zhan W."/>
            <person name="Jiang J."/>
            <person name="Wang Q."/>
            <person name="Zhang B."/>
            <person name="Ji P."/>
            <person name="Sakyi L.B."/>
            <person name="Cui X."/>
            <person name="Yuan T."/>
            <person name="Jiang B."/>
            <person name="Yang W."/>
            <person name="Lam T.T.-Y."/>
            <person name="Chang Q."/>
            <person name="Ding S."/>
            <person name="Wang X."/>
            <person name="Zhu J."/>
            <person name="Ruan X."/>
            <person name="Zhao L."/>
            <person name="Wei J."/>
            <person name="Que T."/>
            <person name="Du C."/>
            <person name="Cheng J."/>
            <person name="Dai P."/>
            <person name="Han X."/>
            <person name="Huang E."/>
            <person name="Gao Y."/>
            <person name="Liu J."/>
            <person name="Shao H."/>
            <person name="Ye R."/>
            <person name="Li L."/>
            <person name="Wei W."/>
            <person name="Wang X."/>
            <person name="Wang C."/>
            <person name="Yang T."/>
            <person name="Huo Q."/>
            <person name="Li W."/>
            <person name="Guo W."/>
            <person name="Chen H."/>
            <person name="Zhou L."/>
            <person name="Ni X."/>
            <person name="Tian J."/>
            <person name="Zhou Y."/>
            <person name="Sheng Y."/>
            <person name="Liu T."/>
            <person name="Pan Y."/>
            <person name="Xia L."/>
            <person name="Li J."/>
            <person name="Zhao F."/>
            <person name="Cao W."/>
        </authorList>
    </citation>
    <scope>NUCLEOTIDE SEQUENCE</scope>
    <source>
        <strain evidence="1">Hyas-2018</strain>
    </source>
</reference>
<comment type="caution">
    <text evidence="1">The sequence shown here is derived from an EMBL/GenBank/DDBJ whole genome shotgun (WGS) entry which is preliminary data.</text>
</comment>
<name>A0ACB7SIB5_HYAAI</name>
<sequence length="60" mass="7027">MRPVRKPAVDCFFVKLSSQESSLQFLPHCRALRICLPEVGSCPSNFFVGSYRYDFYTYLR</sequence>
<proteinExistence type="predicted"/>
<dbReference type="EMBL" id="CM023484">
    <property type="protein sequence ID" value="KAH6933529.1"/>
    <property type="molecule type" value="Genomic_DNA"/>
</dbReference>
<keyword evidence="2" id="KW-1185">Reference proteome</keyword>
<evidence type="ECO:0000313" key="2">
    <source>
        <dbReference type="Proteomes" id="UP000821845"/>
    </source>
</evidence>
<evidence type="ECO:0000313" key="1">
    <source>
        <dbReference type="EMBL" id="KAH6933529.1"/>
    </source>
</evidence>
<protein>
    <submittedName>
        <fullName evidence="1">Uncharacterized protein</fullName>
    </submittedName>
</protein>